<comment type="caution">
    <text evidence="2">The sequence shown here is derived from an EMBL/GenBank/DDBJ whole genome shotgun (WGS) entry which is preliminary data.</text>
</comment>
<dbReference type="Proteomes" id="UP000282454">
    <property type="component" value="Unassembled WGS sequence"/>
</dbReference>
<sequence length="222" mass="23651">MADRAQGRQPEENEDSVACDAALGLVAISDGASTAARPEVWSRLLTESYTAGADPLTPEVLAELRQRWHAAVRDDALPWYAVAKLAEGSAATFLGLRVDGDRYAATGVGDSCLFHLSGERLVSVGPLEDWTQFSRFPALISTSGDLDAAAIWRTEGEAADGDVFVLATDAVAQHLLRSHACDDVVPAVHEHLDSAADFAAYVERERGRGLANDDSTVCVVLT</sequence>
<dbReference type="RefSeq" id="WP_170224233.1">
    <property type="nucleotide sequence ID" value="NZ_RCDD01000001.1"/>
</dbReference>
<evidence type="ECO:0000313" key="3">
    <source>
        <dbReference type="Proteomes" id="UP000282454"/>
    </source>
</evidence>
<reference evidence="2 3" key="1">
    <citation type="submission" date="2018-10" db="EMBL/GenBank/DDBJ databases">
        <title>Genomic Encyclopedia of Archaeal and Bacterial Type Strains, Phase II (KMG-II): from individual species to whole genera.</title>
        <authorList>
            <person name="Goeker M."/>
        </authorList>
    </citation>
    <scope>NUCLEOTIDE SEQUENCE [LARGE SCALE GENOMIC DNA]</scope>
    <source>
        <strain evidence="2 3">DSM 45657</strain>
    </source>
</reference>
<feature type="domain" description="PPM-type phosphatase" evidence="1">
    <location>
        <begin position="13"/>
        <end position="194"/>
    </location>
</feature>
<dbReference type="InterPro" id="IPR001932">
    <property type="entry name" value="PPM-type_phosphatase-like_dom"/>
</dbReference>
<dbReference type="Gene3D" id="3.60.40.10">
    <property type="entry name" value="PPM-type phosphatase domain"/>
    <property type="match status" value="1"/>
</dbReference>
<protein>
    <submittedName>
        <fullName evidence="2">Serine/threonine protein phosphatase PrpC</fullName>
    </submittedName>
</protein>
<dbReference type="InterPro" id="IPR036457">
    <property type="entry name" value="PPM-type-like_dom_sf"/>
</dbReference>
<dbReference type="EMBL" id="RCDD01000001">
    <property type="protein sequence ID" value="RLK61850.1"/>
    <property type="molecule type" value="Genomic_DNA"/>
</dbReference>
<evidence type="ECO:0000259" key="1">
    <source>
        <dbReference type="Pfam" id="PF13672"/>
    </source>
</evidence>
<dbReference type="SUPFAM" id="SSF81606">
    <property type="entry name" value="PP2C-like"/>
    <property type="match status" value="1"/>
</dbReference>
<evidence type="ECO:0000313" key="2">
    <source>
        <dbReference type="EMBL" id="RLK61850.1"/>
    </source>
</evidence>
<name>A0A421BBZ7_9PSEU</name>
<accession>A0A421BBZ7</accession>
<dbReference type="AlphaFoldDB" id="A0A421BBZ7"/>
<dbReference type="Pfam" id="PF13672">
    <property type="entry name" value="PP2C_2"/>
    <property type="match status" value="1"/>
</dbReference>
<keyword evidence="3" id="KW-1185">Reference proteome</keyword>
<gene>
    <name evidence="2" type="ORF">CLV68_2392</name>
</gene>
<organism evidence="2 3">
    <name type="scientific">Actinokineospora cianjurensis</name>
    <dbReference type="NCBI Taxonomy" id="585224"/>
    <lineage>
        <taxon>Bacteria</taxon>
        <taxon>Bacillati</taxon>
        <taxon>Actinomycetota</taxon>
        <taxon>Actinomycetes</taxon>
        <taxon>Pseudonocardiales</taxon>
        <taxon>Pseudonocardiaceae</taxon>
        <taxon>Actinokineospora</taxon>
    </lineage>
</organism>
<proteinExistence type="predicted"/>